<gene>
    <name evidence="5" type="ORF">SMACR_08232</name>
</gene>
<dbReference type="Pfam" id="PF07249">
    <property type="entry name" value="Cerato-platanin"/>
    <property type="match status" value="1"/>
</dbReference>
<sequence length="138" mass="14606">MQLSKVLSLFTLATAASATTVSYDTGYDDPNRSLTVVSCSDGANGLITKYGWNFQSQIKNFPYVGGVEQVGGWNSPNCGTCWSVTYKGKTINILAIDHAGAGINMSKKAMNELTGGNAEQFGRVDAQVKQVALKACGL</sequence>
<feature type="chain" id="PRO_5035772177" description="Epl1 protein" evidence="4">
    <location>
        <begin position="19"/>
        <end position="138"/>
    </location>
</feature>
<evidence type="ECO:0000256" key="1">
    <source>
        <dbReference type="ARBA" id="ARBA00004613"/>
    </source>
</evidence>
<dbReference type="EMBL" id="NMPR01000190">
    <property type="protein sequence ID" value="KAA8628348.1"/>
    <property type="molecule type" value="Genomic_DNA"/>
</dbReference>
<organism evidence="5 6">
    <name type="scientific">Sordaria macrospora</name>
    <dbReference type="NCBI Taxonomy" id="5147"/>
    <lineage>
        <taxon>Eukaryota</taxon>
        <taxon>Fungi</taxon>
        <taxon>Dikarya</taxon>
        <taxon>Ascomycota</taxon>
        <taxon>Pezizomycotina</taxon>
        <taxon>Sordariomycetes</taxon>
        <taxon>Sordariomycetidae</taxon>
        <taxon>Sordariales</taxon>
        <taxon>Sordariaceae</taxon>
        <taxon>Sordaria</taxon>
    </lineage>
</organism>
<feature type="signal peptide" evidence="4">
    <location>
        <begin position="1"/>
        <end position="18"/>
    </location>
</feature>
<dbReference type="Gene3D" id="2.40.40.10">
    <property type="entry name" value="RlpA-like domain"/>
    <property type="match status" value="1"/>
</dbReference>
<dbReference type="SUPFAM" id="SSF50685">
    <property type="entry name" value="Barwin-like endoglucanases"/>
    <property type="match status" value="1"/>
</dbReference>
<dbReference type="InterPro" id="IPR036908">
    <property type="entry name" value="RlpA-like_sf"/>
</dbReference>
<dbReference type="OMA" id="ECGTCWQ"/>
<name>A0A8S8ZGS8_SORMA</name>
<evidence type="ECO:0008006" key="7">
    <source>
        <dbReference type="Google" id="ProtNLM"/>
    </source>
</evidence>
<reference evidence="5 6" key="1">
    <citation type="submission" date="2017-07" db="EMBL/GenBank/DDBJ databases">
        <title>Genome sequence of the Sordaria macrospora wild type strain R19027.</title>
        <authorList>
            <person name="Nowrousian M."/>
            <person name="Teichert I."/>
            <person name="Kueck U."/>
        </authorList>
    </citation>
    <scope>NUCLEOTIDE SEQUENCE [LARGE SCALE GENOMIC DNA]</scope>
    <source>
        <strain evidence="5 6">R19027</strain>
        <tissue evidence="5">Mycelium</tissue>
    </source>
</reference>
<evidence type="ECO:0000313" key="6">
    <source>
        <dbReference type="Proteomes" id="UP000433876"/>
    </source>
</evidence>
<comment type="subcellular location">
    <subcellularLocation>
        <location evidence="1">Secreted</location>
    </subcellularLocation>
</comment>
<protein>
    <recommendedName>
        <fullName evidence="7">Epl1 protein</fullName>
    </recommendedName>
</protein>
<comment type="caution">
    <text evidence="5">The sequence shown here is derived from an EMBL/GenBank/DDBJ whole genome shotgun (WGS) entry which is preliminary data.</text>
</comment>
<evidence type="ECO:0000256" key="2">
    <source>
        <dbReference type="ARBA" id="ARBA00010421"/>
    </source>
</evidence>
<dbReference type="Proteomes" id="UP000433876">
    <property type="component" value="Unassembled WGS sequence"/>
</dbReference>
<dbReference type="CDD" id="cd22778">
    <property type="entry name" value="DPBB_CEPL-like"/>
    <property type="match status" value="1"/>
</dbReference>
<keyword evidence="3" id="KW-0964">Secreted</keyword>
<proteinExistence type="inferred from homology"/>
<dbReference type="AlphaFoldDB" id="A0A8S8ZGS8"/>
<evidence type="ECO:0000256" key="4">
    <source>
        <dbReference type="SAM" id="SignalP"/>
    </source>
</evidence>
<evidence type="ECO:0000256" key="3">
    <source>
        <dbReference type="ARBA" id="ARBA00022525"/>
    </source>
</evidence>
<comment type="similarity">
    <text evidence="2">Belongs to the cerato-platanin family.</text>
</comment>
<dbReference type="GO" id="GO:0005576">
    <property type="term" value="C:extracellular region"/>
    <property type="evidence" value="ECO:0007669"/>
    <property type="project" value="UniProtKB-SubCell"/>
</dbReference>
<keyword evidence="4" id="KW-0732">Signal</keyword>
<dbReference type="InterPro" id="IPR010829">
    <property type="entry name" value="Cerato-platanin"/>
</dbReference>
<dbReference type="VEuPathDB" id="FungiDB:SMAC_08232"/>
<accession>A0A8S8ZGS8</accession>
<evidence type="ECO:0000313" key="5">
    <source>
        <dbReference type="EMBL" id="KAA8628348.1"/>
    </source>
</evidence>